<evidence type="ECO:0000313" key="8">
    <source>
        <dbReference type="Proteomes" id="UP000258309"/>
    </source>
</evidence>
<dbReference type="SMART" id="SM00213">
    <property type="entry name" value="UBQ"/>
    <property type="match status" value="1"/>
</dbReference>
<dbReference type="EMBL" id="NCSJ02000138">
    <property type="protein sequence ID" value="RFU29128.1"/>
    <property type="molecule type" value="Genomic_DNA"/>
</dbReference>
<evidence type="ECO:0008006" key="9">
    <source>
        <dbReference type="Google" id="ProtNLM"/>
    </source>
</evidence>
<dbReference type="InterPro" id="IPR019956">
    <property type="entry name" value="Ubiquitin_dom"/>
</dbReference>
<feature type="domain" description="Ubiquitin-like" evidence="5">
    <location>
        <begin position="19"/>
        <end position="130"/>
    </location>
</feature>
<comment type="caution">
    <text evidence="7">The sequence shown here is derived from an EMBL/GenBank/DDBJ whole genome shotgun (WGS) entry which is preliminary data.</text>
</comment>
<dbReference type="Proteomes" id="UP000258309">
    <property type="component" value="Unassembled WGS sequence"/>
</dbReference>
<reference evidence="7 8" key="1">
    <citation type="submission" date="2018-05" db="EMBL/GenBank/DDBJ databases">
        <title>Draft genome sequence of Scytalidium lignicola DSM 105466, a ubiquitous saprotrophic fungus.</title>
        <authorList>
            <person name="Buettner E."/>
            <person name="Gebauer A.M."/>
            <person name="Hofrichter M."/>
            <person name="Liers C."/>
            <person name="Kellner H."/>
        </authorList>
    </citation>
    <scope>NUCLEOTIDE SEQUENCE [LARGE SCALE GENOMIC DNA]</scope>
    <source>
        <strain evidence="7 8">DSM 105466</strain>
    </source>
</reference>
<accession>A0A3E2H6Y9</accession>
<dbReference type="CDD" id="cd17039">
    <property type="entry name" value="Ubl_ubiquitin_like"/>
    <property type="match status" value="1"/>
</dbReference>
<keyword evidence="1" id="KW-0479">Metal-binding</keyword>
<dbReference type="SUPFAM" id="SSF118310">
    <property type="entry name" value="AN1-like Zinc finger"/>
    <property type="match status" value="1"/>
</dbReference>
<keyword evidence="2 4" id="KW-0863">Zinc-finger</keyword>
<dbReference type="InterPro" id="IPR000058">
    <property type="entry name" value="Znf_AN1"/>
</dbReference>
<dbReference type="OrthoDB" id="428577at2759"/>
<evidence type="ECO:0000259" key="5">
    <source>
        <dbReference type="PROSITE" id="PS50053"/>
    </source>
</evidence>
<dbReference type="SMART" id="SM00154">
    <property type="entry name" value="ZnF_AN1"/>
    <property type="match status" value="1"/>
</dbReference>
<dbReference type="GO" id="GO:0008270">
    <property type="term" value="F:zinc ion binding"/>
    <property type="evidence" value="ECO:0007669"/>
    <property type="project" value="UniProtKB-KW"/>
</dbReference>
<protein>
    <recommendedName>
        <fullName evidence="9">Ubiquitin-like domain-containing protein</fullName>
    </recommendedName>
</protein>
<organism evidence="7 8">
    <name type="scientific">Scytalidium lignicola</name>
    <name type="common">Hyphomycete</name>
    <dbReference type="NCBI Taxonomy" id="5539"/>
    <lineage>
        <taxon>Eukaryota</taxon>
        <taxon>Fungi</taxon>
        <taxon>Dikarya</taxon>
        <taxon>Ascomycota</taxon>
        <taxon>Pezizomycotina</taxon>
        <taxon>Leotiomycetes</taxon>
        <taxon>Leotiomycetes incertae sedis</taxon>
        <taxon>Scytalidium</taxon>
    </lineage>
</organism>
<evidence type="ECO:0000313" key="7">
    <source>
        <dbReference type="EMBL" id="RFU29128.1"/>
    </source>
</evidence>
<dbReference type="PROSITE" id="PS51039">
    <property type="entry name" value="ZF_AN1"/>
    <property type="match status" value="1"/>
</dbReference>
<dbReference type="InterPro" id="IPR000626">
    <property type="entry name" value="Ubiquitin-like_dom"/>
</dbReference>
<evidence type="ECO:0000256" key="3">
    <source>
        <dbReference type="ARBA" id="ARBA00022833"/>
    </source>
</evidence>
<name>A0A3E2H6Y9_SCYLI</name>
<dbReference type="Pfam" id="PF00240">
    <property type="entry name" value="ubiquitin"/>
    <property type="match status" value="1"/>
</dbReference>
<evidence type="ECO:0000259" key="6">
    <source>
        <dbReference type="PROSITE" id="PS51039"/>
    </source>
</evidence>
<keyword evidence="8" id="KW-1185">Reference proteome</keyword>
<dbReference type="Pfam" id="PF01428">
    <property type="entry name" value="zf-AN1"/>
    <property type="match status" value="1"/>
</dbReference>
<dbReference type="AlphaFoldDB" id="A0A3E2H6Y9"/>
<feature type="domain" description="AN1-type" evidence="6">
    <location>
        <begin position="132"/>
        <end position="181"/>
    </location>
</feature>
<sequence>MAYSPSSVRSLSPEFTETIQIFVKNIAGDSKSLHSATQPPTAEAALHNLSHLQFTACNPQLTTLSVIPMTVPSDLTVENLTTLLSARTSLPTSDLRLVYAGRHLSPSSTLAESHITRDSTIHLASPLRGGMPPKKIRCSYKDCREGAQRIIGDCGFCNGHFCGKHRLLEDHKCDGLEDVSWPSDHDSISALFSHLRRCSSALTSSCENVGDDDDNGNNNEIDLMNRQRDEENIQWWLVGLDDENLITDILRDEQCKKQSHERNAAQLNAERTQVIKGI</sequence>
<evidence type="ECO:0000256" key="4">
    <source>
        <dbReference type="PROSITE-ProRule" id="PRU00449"/>
    </source>
</evidence>
<proteinExistence type="predicted"/>
<feature type="non-terminal residue" evidence="7">
    <location>
        <position position="278"/>
    </location>
</feature>
<dbReference type="Gene3D" id="3.10.20.90">
    <property type="entry name" value="Phosphatidylinositol 3-kinase Catalytic Subunit, Chain A, domain 1"/>
    <property type="match status" value="1"/>
</dbReference>
<dbReference type="InterPro" id="IPR029071">
    <property type="entry name" value="Ubiquitin-like_domsf"/>
</dbReference>
<keyword evidence="3" id="KW-0862">Zinc</keyword>
<dbReference type="PROSITE" id="PS50053">
    <property type="entry name" value="UBIQUITIN_2"/>
    <property type="match status" value="1"/>
</dbReference>
<gene>
    <name evidence="7" type="ORF">B7463_g7201</name>
</gene>
<dbReference type="PRINTS" id="PR00348">
    <property type="entry name" value="UBIQUITIN"/>
</dbReference>
<evidence type="ECO:0000256" key="2">
    <source>
        <dbReference type="ARBA" id="ARBA00022771"/>
    </source>
</evidence>
<dbReference type="SUPFAM" id="SSF54236">
    <property type="entry name" value="Ubiquitin-like"/>
    <property type="match status" value="1"/>
</dbReference>
<dbReference type="Gene3D" id="4.10.1110.10">
    <property type="entry name" value="AN1-like Zinc finger"/>
    <property type="match status" value="1"/>
</dbReference>
<feature type="non-terminal residue" evidence="7">
    <location>
        <position position="1"/>
    </location>
</feature>
<dbReference type="InterPro" id="IPR035896">
    <property type="entry name" value="AN1-like_Znf"/>
</dbReference>
<evidence type="ECO:0000256" key="1">
    <source>
        <dbReference type="ARBA" id="ARBA00022723"/>
    </source>
</evidence>